<evidence type="ECO:0000313" key="1">
    <source>
        <dbReference type="EMBL" id="WAJ28617.1"/>
    </source>
</evidence>
<keyword evidence="2" id="KW-1185">Reference proteome</keyword>
<evidence type="ECO:0000313" key="2">
    <source>
        <dbReference type="Proteomes" id="UP001163223"/>
    </source>
</evidence>
<name>A0ACD4NP35_9HYPH</name>
<sequence>MSSATEAVRFPEDAGVFVFGAGYSAGRFVEALPKTSIRGLTVRSGEGVEAWRARGLPALCFDGEAADRGDDAEIERALAETTHLLVSVPPGHPGPPGARVGGANATPGDPVLRRFGEALERAAPRLEWIGYLSTVGVYGDHDGAWIDETAELKPVSSRSRERVSAEEGWTALGQACGIPVAILRLSGIYGPGRNAFRNLADGTARRIVKPGQVFNRIHVDDIAGAAFLLAQKRLGGPFNVSDDEPAPPGDVVLHAAHLAGVEPPPETPFDPAAMSPMARSFWGENKRVSNARLKRSGYAFRFPTYREGLAGLLPEA</sequence>
<dbReference type="EMBL" id="CP113520">
    <property type="protein sequence ID" value="WAJ28617.1"/>
    <property type="molecule type" value="Genomic_DNA"/>
</dbReference>
<gene>
    <name evidence="1" type="ORF">OXU80_28110</name>
</gene>
<proteinExistence type="predicted"/>
<accession>A0ACD4NP35</accession>
<protein>
    <submittedName>
        <fullName evidence="1">SDR family oxidoreductase</fullName>
    </submittedName>
</protein>
<dbReference type="Proteomes" id="UP001163223">
    <property type="component" value="Chromosome"/>
</dbReference>
<organism evidence="1 2">
    <name type="scientific">Antarcticirhabdus aurantiaca</name>
    <dbReference type="NCBI Taxonomy" id="2606717"/>
    <lineage>
        <taxon>Bacteria</taxon>
        <taxon>Pseudomonadati</taxon>
        <taxon>Pseudomonadota</taxon>
        <taxon>Alphaproteobacteria</taxon>
        <taxon>Hyphomicrobiales</taxon>
        <taxon>Aurantimonadaceae</taxon>
        <taxon>Antarcticirhabdus</taxon>
    </lineage>
</organism>
<reference evidence="1" key="1">
    <citation type="submission" date="2022-11" db="EMBL/GenBank/DDBJ databases">
        <title>beta-Carotene-producing bacterium, Jeongeuplla avenae sp. nov., alleviates the salt stress of Arabidopsis seedlings.</title>
        <authorList>
            <person name="Jiang L."/>
            <person name="Lee J."/>
        </authorList>
    </citation>
    <scope>NUCLEOTIDE SEQUENCE</scope>
    <source>
        <strain evidence="1">DY_R2A_6</strain>
    </source>
</reference>